<dbReference type="InterPro" id="IPR012551">
    <property type="entry name" value="DUF1707_SHOCT-like"/>
</dbReference>
<evidence type="ECO:0000259" key="1">
    <source>
        <dbReference type="Pfam" id="PF08044"/>
    </source>
</evidence>
<evidence type="ECO:0000313" key="2">
    <source>
        <dbReference type="EMBL" id="VTO97694.1"/>
    </source>
</evidence>
<protein>
    <recommendedName>
        <fullName evidence="1">DUF1707 domain-containing protein</fullName>
    </recommendedName>
</protein>
<name>A0A653EJF4_9MYCO</name>
<gene>
    <name evidence="2" type="ORF">BIN_B_02214</name>
</gene>
<sequence>MQFSQPLLQQNLYVVRSWVMSNSAQRDAKEARDQSSRAADTDRIQIAQLLAYAAEQGRLELNEYEDRLARAYAATTYQELDRLRADLPDSPVNPRRGGKCNPAPSTLLLALMSGFERRGRWNVPKKLTTVTLWGSGVVDLRYADFTSTEVDIRAYSIMGVQNILLPPEVNVEIHGRGLMGGFDRDVVGDGTPGAPTVKIRGFSLWGGVGIKRKARRPRK</sequence>
<accession>A0A653EJF4</accession>
<dbReference type="EMBL" id="LR589081">
    <property type="protein sequence ID" value="VTO97694.1"/>
    <property type="molecule type" value="Genomic_DNA"/>
</dbReference>
<reference evidence="2" key="1">
    <citation type="submission" date="2019-05" db="EMBL/GenBank/DDBJ databases">
        <authorList>
            <person name="Naeem R."/>
            <person name="Antony C."/>
            <person name="Guan Q."/>
        </authorList>
    </citation>
    <scope>NUCLEOTIDE SEQUENCE</scope>
    <source>
        <strain evidence="2">2</strain>
    </source>
</reference>
<proteinExistence type="predicted"/>
<feature type="domain" description="DUF1707" evidence="1">
    <location>
        <begin position="37"/>
        <end position="88"/>
    </location>
</feature>
<organism evidence="2">
    <name type="scientific">Mycobacterium riyadhense</name>
    <dbReference type="NCBI Taxonomy" id="486698"/>
    <lineage>
        <taxon>Bacteria</taxon>
        <taxon>Bacillati</taxon>
        <taxon>Actinomycetota</taxon>
        <taxon>Actinomycetes</taxon>
        <taxon>Mycobacteriales</taxon>
        <taxon>Mycobacteriaceae</taxon>
        <taxon>Mycobacterium</taxon>
    </lineage>
</organism>
<dbReference type="PANTHER" id="PTHR40763:SF4">
    <property type="entry name" value="DUF1707 DOMAIN-CONTAINING PROTEIN"/>
    <property type="match status" value="1"/>
</dbReference>
<dbReference type="Pfam" id="PF08044">
    <property type="entry name" value="DUF1707"/>
    <property type="match status" value="1"/>
</dbReference>
<dbReference type="PANTHER" id="PTHR40763">
    <property type="entry name" value="MEMBRANE PROTEIN-RELATED"/>
    <property type="match status" value="1"/>
</dbReference>
<dbReference type="AlphaFoldDB" id="A0A653EJF4"/>